<proteinExistence type="predicted"/>
<feature type="transmembrane region" description="Helical" evidence="1">
    <location>
        <begin position="70"/>
        <end position="91"/>
    </location>
</feature>
<feature type="transmembrane region" description="Helical" evidence="1">
    <location>
        <begin position="7"/>
        <end position="23"/>
    </location>
</feature>
<dbReference type="EMBL" id="MGAG01000015">
    <property type="protein sequence ID" value="OGK41047.1"/>
    <property type="molecule type" value="Genomic_DNA"/>
</dbReference>
<evidence type="ECO:0000313" key="3">
    <source>
        <dbReference type="Proteomes" id="UP000177698"/>
    </source>
</evidence>
<gene>
    <name evidence="2" type="ORF">A2954_05940</name>
</gene>
<feature type="transmembrane region" description="Helical" evidence="1">
    <location>
        <begin position="103"/>
        <end position="125"/>
    </location>
</feature>
<accession>A0A1F7ICG7</accession>
<feature type="transmembrane region" description="Helical" evidence="1">
    <location>
        <begin position="190"/>
        <end position="206"/>
    </location>
</feature>
<keyword evidence="1" id="KW-0812">Transmembrane</keyword>
<evidence type="ECO:0000313" key="2">
    <source>
        <dbReference type="EMBL" id="OGK41047.1"/>
    </source>
</evidence>
<organism evidence="2 3">
    <name type="scientific">Candidatus Roizmanbacteria bacterium RIFCSPLOWO2_01_FULL_37_12</name>
    <dbReference type="NCBI Taxonomy" id="1802056"/>
    <lineage>
        <taxon>Bacteria</taxon>
        <taxon>Candidatus Roizmaniibacteriota</taxon>
    </lineage>
</organism>
<feature type="transmembrane region" description="Helical" evidence="1">
    <location>
        <begin position="218"/>
        <end position="244"/>
    </location>
</feature>
<name>A0A1F7ICG7_9BACT</name>
<comment type="caution">
    <text evidence="2">The sequence shown here is derived from an EMBL/GenBank/DDBJ whole genome shotgun (WGS) entry which is preliminary data.</text>
</comment>
<protein>
    <recommendedName>
        <fullName evidence="4">Lycopene cyclase domain-containing protein</fullName>
    </recommendedName>
</protein>
<dbReference type="AlphaFoldDB" id="A0A1F7ICG7"/>
<sequence>MNKINFLFLIIFFILSSLLPFFVTSRNPIFLGFSYMFFMIGLGLIFDFFTFQISGNSFILSKKLLQNLKLLLIVSVIVTLIMEISGNWIGNFWYFPYYSVKDYFLLIFPNFFTYTFLMMESFWIFKTLTGNLIGNTEFAKLNKKGLLVKIAKVFSGFWIISLITLLIAFFIQDYPQPLILTINNIFPNRTPFGIFLIFAISLWLFFEGKSFIRGNDTIFFAILNGSYVNLLSVLLASLTTSILFESYNLYFDLWVYENVPLVKASIFGLPLSVILAWPLQYLALIPLYSFFTKKS</sequence>
<evidence type="ECO:0000256" key="1">
    <source>
        <dbReference type="SAM" id="Phobius"/>
    </source>
</evidence>
<evidence type="ECO:0008006" key="4">
    <source>
        <dbReference type="Google" id="ProtNLM"/>
    </source>
</evidence>
<reference evidence="2 3" key="1">
    <citation type="journal article" date="2016" name="Nat. Commun.">
        <title>Thousands of microbial genomes shed light on interconnected biogeochemical processes in an aquifer system.</title>
        <authorList>
            <person name="Anantharaman K."/>
            <person name="Brown C.T."/>
            <person name="Hug L.A."/>
            <person name="Sharon I."/>
            <person name="Castelle C.J."/>
            <person name="Probst A.J."/>
            <person name="Thomas B.C."/>
            <person name="Singh A."/>
            <person name="Wilkins M.J."/>
            <person name="Karaoz U."/>
            <person name="Brodie E.L."/>
            <person name="Williams K.H."/>
            <person name="Hubbard S.S."/>
            <person name="Banfield J.F."/>
        </authorList>
    </citation>
    <scope>NUCLEOTIDE SEQUENCE [LARGE SCALE GENOMIC DNA]</scope>
</reference>
<keyword evidence="1" id="KW-1133">Transmembrane helix</keyword>
<keyword evidence="1" id="KW-0472">Membrane</keyword>
<feature type="transmembrane region" description="Helical" evidence="1">
    <location>
        <begin position="146"/>
        <end position="170"/>
    </location>
</feature>
<dbReference type="Proteomes" id="UP000177698">
    <property type="component" value="Unassembled WGS sequence"/>
</dbReference>
<feature type="transmembrane region" description="Helical" evidence="1">
    <location>
        <begin position="29"/>
        <end position="49"/>
    </location>
</feature>
<feature type="transmembrane region" description="Helical" evidence="1">
    <location>
        <begin position="264"/>
        <end position="291"/>
    </location>
</feature>